<sequence length="278" mass="29333">MFDVHVHAAPDVLDRIGFDDEIGASYAAAGYSGFVLKAHHESTVGRASAVARSSGLDVVGGVALNRAVGGLSPATVLSALSSGGRVVWFPTADAHTQETACLPRLDDLDPRMDRAVLSVPPVLAAEDGKTERDIMLILDLIAEHDAVLCTGHVSATECRWLLDEAEGRGIRRFLLTHPSYTVPGMHPMEIAELAERGAYVEITAYQLLHQPGMTAARLAEVARAAGERLVLASDAGQPTSPEPPQALENLIAALGDEGLDAGWLRGAAGETPRRLVLA</sequence>
<dbReference type="SUPFAM" id="SSF51556">
    <property type="entry name" value="Metallo-dependent hydrolases"/>
    <property type="match status" value="1"/>
</dbReference>
<proteinExistence type="predicted"/>
<evidence type="ECO:0000313" key="2">
    <source>
        <dbReference type="Proteomes" id="UP001422074"/>
    </source>
</evidence>
<dbReference type="InterPro" id="IPR046249">
    <property type="entry name" value="DUF6282"/>
</dbReference>
<name>A0ABU9X1P5_9MICC</name>
<dbReference type="Proteomes" id="UP001422074">
    <property type="component" value="Unassembled WGS sequence"/>
</dbReference>
<accession>A0ABU9X1P5</accession>
<protein>
    <submittedName>
        <fullName evidence="1">DUF6282 family protein</fullName>
    </submittedName>
</protein>
<evidence type="ECO:0000313" key="1">
    <source>
        <dbReference type="EMBL" id="MEN2744962.1"/>
    </source>
</evidence>
<reference evidence="1 2" key="1">
    <citation type="submission" date="2024-05" db="EMBL/GenBank/DDBJ databases">
        <title>Sinomonas sp. nov., isolated from a waste landfill.</title>
        <authorList>
            <person name="Zhao Y."/>
        </authorList>
    </citation>
    <scope>NUCLEOTIDE SEQUENCE [LARGE SCALE GENOMIC DNA]</scope>
    <source>
        <strain evidence="1 2">CCTCC AB2014300</strain>
    </source>
</reference>
<dbReference type="Pfam" id="PF19799">
    <property type="entry name" value="DUF6282"/>
    <property type="match status" value="1"/>
</dbReference>
<dbReference type="InterPro" id="IPR032466">
    <property type="entry name" value="Metal_Hydrolase"/>
</dbReference>
<keyword evidence="2" id="KW-1185">Reference proteome</keyword>
<dbReference type="EMBL" id="JBDFRB010000008">
    <property type="protein sequence ID" value="MEN2744962.1"/>
    <property type="molecule type" value="Genomic_DNA"/>
</dbReference>
<comment type="caution">
    <text evidence="1">The sequence shown here is derived from an EMBL/GenBank/DDBJ whole genome shotgun (WGS) entry which is preliminary data.</text>
</comment>
<gene>
    <name evidence="1" type="ORF">ABCQ75_10495</name>
</gene>
<organism evidence="1 2">
    <name type="scientific">Sinomonas halotolerans</name>
    <dbReference type="NCBI Taxonomy" id="1644133"/>
    <lineage>
        <taxon>Bacteria</taxon>
        <taxon>Bacillati</taxon>
        <taxon>Actinomycetota</taxon>
        <taxon>Actinomycetes</taxon>
        <taxon>Micrococcales</taxon>
        <taxon>Micrococcaceae</taxon>
        <taxon>Sinomonas</taxon>
    </lineage>
</organism>
<dbReference type="RefSeq" id="WP_345885317.1">
    <property type="nucleotide sequence ID" value="NZ_JBDFRB010000008.1"/>
</dbReference>